<evidence type="ECO:0000313" key="3">
    <source>
        <dbReference type="Proteomes" id="UP001174677"/>
    </source>
</evidence>
<gene>
    <name evidence="2" type="ORF">P3X46_008859</name>
</gene>
<organism evidence="2 3">
    <name type="scientific">Hevea brasiliensis</name>
    <name type="common">Para rubber tree</name>
    <name type="synonym">Siphonia brasiliensis</name>
    <dbReference type="NCBI Taxonomy" id="3981"/>
    <lineage>
        <taxon>Eukaryota</taxon>
        <taxon>Viridiplantae</taxon>
        <taxon>Streptophyta</taxon>
        <taxon>Embryophyta</taxon>
        <taxon>Tracheophyta</taxon>
        <taxon>Spermatophyta</taxon>
        <taxon>Magnoliopsida</taxon>
        <taxon>eudicotyledons</taxon>
        <taxon>Gunneridae</taxon>
        <taxon>Pentapetalae</taxon>
        <taxon>rosids</taxon>
        <taxon>fabids</taxon>
        <taxon>Malpighiales</taxon>
        <taxon>Euphorbiaceae</taxon>
        <taxon>Crotonoideae</taxon>
        <taxon>Micrandreae</taxon>
        <taxon>Hevea</taxon>
    </lineage>
</organism>
<proteinExistence type="predicted"/>
<evidence type="ECO:0000313" key="2">
    <source>
        <dbReference type="EMBL" id="KAJ9180643.1"/>
    </source>
</evidence>
<evidence type="ECO:0000256" key="1">
    <source>
        <dbReference type="SAM" id="MobiDB-lite"/>
    </source>
</evidence>
<feature type="region of interest" description="Disordered" evidence="1">
    <location>
        <begin position="50"/>
        <end position="71"/>
    </location>
</feature>
<reference evidence="2" key="1">
    <citation type="journal article" date="2023" name="Plant Biotechnol. J.">
        <title>Chromosome-level wild Hevea brasiliensis genome provides new tools for genomic-assisted breeding and valuable loci to elevate rubber yield.</title>
        <authorList>
            <person name="Cheng H."/>
            <person name="Song X."/>
            <person name="Hu Y."/>
            <person name="Wu T."/>
            <person name="Yang Q."/>
            <person name="An Z."/>
            <person name="Feng S."/>
            <person name="Deng Z."/>
            <person name="Wu W."/>
            <person name="Zeng X."/>
            <person name="Tu M."/>
            <person name="Wang X."/>
            <person name="Huang H."/>
        </authorList>
    </citation>
    <scope>NUCLEOTIDE SEQUENCE</scope>
    <source>
        <strain evidence="2">MT/VB/25A 57/8</strain>
    </source>
</reference>
<dbReference type="Proteomes" id="UP001174677">
    <property type="component" value="Chromosome 5"/>
</dbReference>
<evidence type="ECO:0008006" key="4">
    <source>
        <dbReference type="Google" id="ProtNLM"/>
    </source>
</evidence>
<accession>A0ABQ9MML7</accession>
<sequence>MKLEIANQRDKKKYYHFHDDHRHTTDECQQLKDKIERLIHQGNLRRFAKIEGMQDKTKDKTGGAEGHKDNGKRIARAVSLENVFSINMESFSKDPFTFGPKDYENIKRLHSDSIVINILLNRYMVQRVLIDTGNLVNLITLEVYKNL</sequence>
<keyword evidence="3" id="KW-1185">Reference proteome</keyword>
<comment type="caution">
    <text evidence="2">The sequence shown here is derived from an EMBL/GenBank/DDBJ whole genome shotgun (WGS) entry which is preliminary data.</text>
</comment>
<dbReference type="EMBL" id="JARPOI010000005">
    <property type="protein sequence ID" value="KAJ9180643.1"/>
    <property type="molecule type" value="Genomic_DNA"/>
</dbReference>
<name>A0ABQ9MML7_HEVBR</name>
<protein>
    <recommendedName>
        <fullName evidence="4">Retrotransposon gag domain-containing protein</fullName>
    </recommendedName>
</protein>